<sequence length="332" mass="35926">MNQSLLKVYNGEYLSQEESFEIFCNIIEGQVSPIHLASMLTSMKVRGESIAELTGAALASLKHAETFPTPDYMFADIVGTGGDGASSINISTASSFVAAACGYPIAKHGNRSVSSLSGSSDVLTELGVDIYSTPEKSRKLLDELGVCFLFAQQYHKGFKNVAPIRAELKTRTIFNVLGPLINPARPRIAIVGVYQDSLVRPMAEVLKNLGYLNAAVIHTAGLDEVSLHADAHIAELANGDIEEYYLTAKDFGLPIMTIDDIRGGTPAENKILLENILQGKGKAAHENVVAANVALLMRLFGKRNVKQNVEEVLSMIRTAKPYEVLQQMVSRG</sequence>
<dbReference type="NCBIfam" id="TIGR01245">
    <property type="entry name" value="trpD"/>
    <property type="match status" value="1"/>
</dbReference>
<dbReference type="SUPFAM" id="SSF47648">
    <property type="entry name" value="Nucleoside phosphorylase/phosphoribosyltransferase N-terminal domain"/>
    <property type="match status" value="1"/>
</dbReference>
<comment type="cofactor">
    <cofactor evidence="4">
        <name>Mg(2+)</name>
        <dbReference type="ChEBI" id="CHEBI:18420"/>
    </cofactor>
    <text evidence="4">Binds 2 magnesium ions per monomer.</text>
</comment>
<keyword evidence="3 4" id="KW-0822">Tryptophan biosynthesis</keyword>
<feature type="binding site" evidence="4">
    <location>
        <begin position="82"/>
        <end position="83"/>
    </location>
    <ligand>
        <name>5-phospho-alpha-D-ribose 1-diphosphate</name>
        <dbReference type="ChEBI" id="CHEBI:58017"/>
    </ligand>
</feature>
<keyword evidence="1 4" id="KW-0328">Glycosyltransferase</keyword>
<keyword evidence="4" id="KW-0460">Magnesium</keyword>
<accession>A0ABP9MHX3</accession>
<feature type="binding site" evidence="4">
    <location>
        <position position="87"/>
    </location>
    <ligand>
        <name>5-phospho-alpha-D-ribose 1-diphosphate</name>
        <dbReference type="ChEBI" id="CHEBI:58017"/>
    </ligand>
</feature>
<feature type="binding site" evidence="4">
    <location>
        <position position="79"/>
    </location>
    <ligand>
        <name>anthranilate</name>
        <dbReference type="ChEBI" id="CHEBI:16567"/>
        <label>1</label>
    </ligand>
</feature>
<evidence type="ECO:0000256" key="2">
    <source>
        <dbReference type="ARBA" id="ARBA00022679"/>
    </source>
</evidence>
<dbReference type="Gene3D" id="3.40.1030.10">
    <property type="entry name" value="Nucleoside phosphorylase/phosphoribosyltransferase catalytic domain"/>
    <property type="match status" value="1"/>
</dbReference>
<feature type="binding site" evidence="4">
    <location>
        <position position="223"/>
    </location>
    <ligand>
        <name>Mg(2+)</name>
        <dbReference type="ChEBI" id="CHEBI:18420"/>
        <label>2</label>
    </ligand>
</feature>
<feature type="domain" description="Glycosyl transferase family 3 N-terminal" evidence="6">
    <location>
        <begin position="5"/>
        <end position="64"/>
    </location>
</feature>
<name>A0ABP9MHX3_9GAMM</name>
<gene>
    <name evidence="4" type="primary">trpD</name>
    <name evidence="7" type="ORF">GCM10023338_04820</name>
</gene>
<dbReference type="EMBL" id="BAABKE010000002">
    <property type="protein sequence ID" value="GAA5095445.1"/>
    <property type="molecule type" value="Genomic_DNA"/>
</dbReference>
<keyword evidence="4" id="KW-0479">Metal-binding</keyword>
<evidence type="ECO:0000256" key="3">
    <source>
        <dbReference type="ARBA" id="ARBA00022822"/>
    </source>
</evidence>
<dbReference type="InterPro" id="IPR035902">
    <property type="entry name" value="Nuc_phospho_transferase"/>
</dbReference>
<comment type="pathway">
    <text evidence="4">Amino-acid biosynthesis; L-tryptophan biosynthesis; L-tryptophan from chorismate: step 2/5.</text>
</comment>
<dbReference type="InterPro" id="IPR017459">
    <property type="entry name" value="Glycosyl_Trfase_fam3_N_dom"/>
</dbReference>
<comment type="subunit">
    <text evidence="4">Homodimer.</text>
</comment>
<dbReference type="Gene3D" id="1.20.970.10">
    <property type="entry name" value="Transferase, Pyrimidine Nucleoside Phosphorylase, Chain C"/>
    <property type="match status" value="1"/>
</dbReference>
<evidence type="ECO:0000256" key="4">
    <source>
        <dbReference type="HAMAP-Rule" id="MF_00211"/>
    </source>
</evidence>
<reference evidence="8" key="1">
    <citation type="journal article" date="2019" name="Int. J. Syst. Evol. Microbiol.">
        <title>The Global Catalogue of Microorganisms (GCM) 10K type strain sequencing project: providing services to taxonomists for standard genome sequencing and annotation.</title>
        <authorList>
            <consortium name="The Broad Institute Genomics Platform"/>
            <consortium name="The Broad Institute Genome Sequencing Center for Infectious Disease"/>
            <person name="Wu L."/>
            <person name="Ma J."/>
        </authorList>
    </citation>
    <scope>NUCLEOTIDE SEQUENCE [LARGE SCALE GENOMIC DNA]</scope>
    <source>
        <strain evidence="8">JCM 18424</strain>
    </source>
</reference>
<dbReference type="PANTHER" id="PTHR43285:SF2">
    <property type="entry name" value="ANTHRANILATE PHOSPHORIBOSYLTRANSFERASE"/>
    <property type="match status" value="1"/>
</dbReference>
<proteinExistence type="inferred from homology"/>
<feature type="binding site" evidence="4">
    <location>
        <begin position="107"/>
        <end position="115"/>
    </location>
    <ligand>
        <name>5-phospho-alpha-D-ribose 1-diphosphate</name>
        <dbReference type="ChEBI" id="CHEBI:58017"/>
    </ligand>
</feature>
<evidence type="ECO:0000256" key="1">
    <source>
        <dbReference type="ARBA" id="ARBA00022676"/>
    </source>
</evidence>
<dbReference type="InterPro" id="IPR000312">
    <property type="entry name" value="Glycosyl_Trfase_fam3"/>
</dbReference>
<comment type="similarity">
    <text evidence="4">Belongs to the anthranilate phosphoribosyltransferase family.</text>
</comment>
<keyword evidence="4" id="KW-0057">Aromatic amino acid biosynthesis</keyword>
<dbReference type="HAMAP" id="MF_00211">
    <property type="entry name" value="TrpD"/>
    <property type="match status" value="1"/>
</dbReference>
<dbReference type="EC" id="2.4.2.18" evidence="4"/>
<dbReference type="Pfam" id="PF00591">
    <property type="entry name" value="Glycos_transf_3"/>
    <property type="match status" value="1"/>
</dbReference>
<comment type="caution">
    <text evidence="4">Lacks conserved residue(s) required for the propagation of feature annotation.</text>
</comment>
<dbReference type="RefSeq" id="WP_077924591.1">
    <property type="nucleotide sequence ID" value="NZ_BAABKE010000002.1"/>
</dbReference>
<comment type="function">
    <text evidence="4">Catalyzes the transfer of the phosphoribosyl group of 5-phosphorylribose-1-pyrophosphate (PRPP) to anthranilate to yield N-(5'-phosphoribosyl)-anthranilate (PRA).</text>
</comment>
<dbReference type="Pfam" id="PF02885">
    <property type="entry name" value="Glycos_trans_3N"/>
    <property type="match status" value="1"/>
</dbReference>
<feature type="binding site" evidence="4">
    <location>
        <position position="224"/>
    </location>
    <ligand>
        <name>Mg(2+)</name>
        <dbReference type="ChEBI" id="CHEBI:18420"/>
        <label>2</label>
    </ligand>
</feature>
<feature type="binding site" evidence="4">
    <location>
        <position position="119"/>
    </location>
    <ligand>
        <name>5-phospho-alpha-D-ribose 1-diphosphate</name>
        <dbReference type="ChEBI" id="CHEBI:58017"/>
    </ligand>
</feature>
<dbReference type="Proteomes" id="UP001500631">
    <property type="component" value="Unassembled WGS sequence"/>
</dbReference>
<dbReference type="InterPro" id="IPR036320">
    <property type="entry name" value="Glycosyl_Trfase_fam3_N_dom_sf"/>
</dbReference>
<feature type="binding site" evidence="4">
    <location>
        <position position="165"/>
    </location>
    <ligand>
        <name>anthranilate</name>
        <dbReference type="ChEBI" id="CHEBI:16567"/>
        <label>2</label>
    </ligand>
</feature>
<dbReference type="PANTHER" id="PTHR43285">
    <property type="entry name" value="ANTHRANILATE PHOSPHORIBOSYLTRANSFERASE"/>
    <property type="match status" value="1"/>
</dbReference>
<feature type="domain" description="Glycosyl transferase family 3" evidence="5">
    <location>
        <begin position="73"/>
        <end position="318"/>
    </location>
</feature>
<feature type="binding site" evidence="4">
    <location>
        <position position="79"/>
    </location>
    <ligand>
        <name>5-phospho-alpha-D-ribose 1-diphosphate</name>
        <dbReference type="ChEBI" id="CHEBI:58017"/>
    </ligand>
</feature>
<evidence type="ECO:0000313" key="7">
    <source>
        <dbReference type="EMBL" id="GAA5095445.1"/>
    </source>
</evidence>
<evidence type="ECO:0000259" key="5">
    <source>
        <dbReference type="Pfam" id="PF00591"/>
    </source>
</evidence>
<protein>
    <recommendedName>
        <fullName evidence="4">Anthranilate phosphoribosyltransferase</fullName>
        <ecNumber evidence="4">2.4.2.18</ecNumber>
    </recommendedName>
</protein>
<keyword evidence="2 4" id="KW-0808">Transferase</keyword>
<comment type="caution">
    <text evidence="7">The sequence shown here is derived from an EMBL/GenBank/DDBJ whole genome shotgun (WGS) entry which is preliminary data.</text>
</comment>
<feature type="binding site" evidence="4">
    <location>
        <position position="110"/>
    </location>
    <ligand>
        <name>anthranilate</name>
        <dbReference type="ChEBI" id="CHEBI:16567"/>
        <label>1</label>
    </ligand>
</feature>
<feature type="binding site" evidence="4">
    <location>
        <begin position="89"/>
        <end position="92"/>
    </location>
    <ligand>
        <name>5-phospho-alpha-D-ribose 1-diphosphate</name>
        <dbReference type="ChEBI" id="CHEBI:58017"/>
    </ligand>
</feature>
<feature type="binding site" evidence="4">
    <location>
        <position position="224"/>
    </location>
    <ligand>
        <name>Mg(2+)</name>
        <dbReference type="ChEBI" id="CHEBI:18420"/>
        <label>1</label>
    </ligand>
</feature>
<evidence type="ECO:0000259" key="6">
    <source>
        <dbReference type="Pfam" id="PF02885"/>
    </source>
</evidence>
<evidence type="ECO:0000313" key="8">
    <source>
        <dbReference type="Proteomes" id="UP001500631"/>
    </source>
</evidence>
<feature type="binding site" evidence="4">
    <location>
        <position position="91"/>
    </location>
    <ligand>
        <name>Mg(2+)</name>
        <dbReference type="ChEBI" id="CHEBI:18420"/>
        <label>1</label>
    </ligand>
</feature>
<keyword evidence="4" id="KW-0028">Amino-acid biosynthesis</keyword>
<dbReference type="InterPro" id="IPR005940">
    <property type="entry name" value="Anthranilate_Pribosyl_Tfrase"/>
</dbReference>
<keyword evidence="8" id="KW-1185">Reference proteome</keyword>
<organism evidence="7 8">
    <name type="scientific">Wohlfahrtiimonas larvae</name>
    <dbReference type="NCBI Taxonomy" id="1157986"/>
    <lineage>
        <taxon>Bacteria</taxon>
        <taxon>Pseudomonadati</taxon>
        <taxon>Pseudomonadota</taxon>
        <taxon>Gammaproteobacteria</taxon>
        <taxon>Cardiobacteriales</taxon>
        <taxon>Ignatzschineriaceae</taxon>
        <taxon>Wohlfahrtiimonas</taxon>
    </lineage>
</organism>
<dbReference type="SUPFAM" id="SSF52418">
    <property type="entry name" value="Nucleoside phosphorylase/phosphoribosyltransferase catalytic domain"/>
    <property type="match status" value="1"/>
</dbReference>
<comment type="catalytic activity">
    <reaction evidence="4">
        <text>N-(5-phospho-beta-D-ribosyl)anthranilate + diphosphate = 5-phospho-alpha-D-ribose 1-diphosphate + anthranilate</text>
        <dbReference type="Rhea" id="RHEA:11768"/>
        <dbReference type="ChEBI" id="CHEBI:16567"/>
        <dbReference type="ChEBI" id="CHEBI:18277"/>
        <dbReference type="ChEBI" id="CHEBI:33019"/>
        <dbReference type="ChEBI" id="CHEBI:58017"/>
        <dbReference type="EC" id="2.4.2.18"/>
    </reaction>
</comment>